<dbReference type="STRING" id="764103.G7E5L5"/>
<dbReference type="FunFam" id="1.20.5.260:FF:000001">
    <property type="entry name" value="Cytochrome b-c1 complex subunit 9"/>
    <property type="match status" value="1"/>
</dbReference>
<comment type="similarity">
    <text evidence="2 12">Belongs to the UQCR10/QCR9 family.</text>
</comment>
<evidence type="ECO:0000256" key="5">
    <source>
        <dbReference type="ARBA" id="ARBA00022692"/>
    </source>
</evidence>
<evidence type="ECO:0000256" key="2">
    <source>
        <dbReference type="ARBA" id="ARBA00007856"/>
    </source>
</evidence>
<keyword evidence="6 12" id="KW-0999">Mitochondrion inner membrane</keyword>
<evidence type="ECO:0000256" key="4">
    <source>
        <dbReference type="ARBA" id="ARBA00022660"/>
    </source>
</evidence>
<reference evidence="13 14" key="1">
    <citation type="journal article" date="2011" name="J. Gen. Appl. Microbiol.">
        <title>Draft genome sequencing of the enigmatic basidiomycete Mixia osmundae.</title>
        <authorList>
            <person name="Nishida H."/>
            <person name="Nagatsuka Y."/>
            <person name="Sugiyama J."/>
        </authorList>
    </citation>
    <scope>NUCLEOTIDE SEQUENCE [LARGE SCALE GENOMIC DNA]</scope>
    <source>
        <strain evidence="14">CBS 9802 / IAM 14324 / JCM 22182 / KY 12970</strain>
    </source>
</reference>
<evidence type="ECO:0000256" key="12">
    <source>
        <dbReference type="RuleBase" id="RU368056"/>
    </source>
</evidence>
<dbReference type="GO" id="GO:0006122">
    <property type="term" value="P:mitochondrial electron transport, ubiquinol to cytochrome c"/>
    <property type="evidence" value="ECO:0007669"/>
    <property type="project" value="UniProtKB-UniRule"/>
</dbReference>
<comment type="caution">
    <text evidence="13">The sequence shown here is derived from an EMBL/GenBank/DDBJ whole genome shotgun (WGS) entry which is preliminary data.</text>
</comment>
<dbReference type="EMBL" id="BABT02000150">
    <property type="protein sequence ID" value="GAA98125.1"/>
    <property type="molecule type" value="Genomic_DNA"/>
</dbReference>
<evidence type="ECO:0000256" key="9">
    <source>
        <dbReference type="ARBA" id="ARBA00023128"/>
    </source>
</evidence>
<dbReference type="OMA" id="ANAGMQW"/>
<dbReference type="Gene3D" id="1.20.5.260">
    <property type="entry name" value="Cytochrome b-c1 complex subunit 9"/>
    <property type="match status" value="1"/>
</dbReference>
<feature type="transmembrane region" description="Helical" evidence="12">
    <location>
        <begin position="15"/>
        <end position="32"/>
    </location>
</feature>
<dbReference type="InParanoid" id="G7E5L5"/>
<evidence type="ECO:0000313" key="14">
    <source>
        <dbReference type="Proteomes" id="UP000009131"/>
    </source>
</evidence>
<evidence type="ECO:0000256" key="3">
    <source>
        <dbReference type="ARBA" id="ARBA00022448"/>
    </source>
</evidence>
<dbReference type="GO" id="GO:0005743">
    <property type="term" value="C:mitochondrial inner membrane"/>
    <property type="evidence" value="ECO:0007669"/>
    <property type="project" value="UniProtKB-SubCell"/>
</dbReference>
<evidence type="ECO:0000256" key="11">
    <source>
        <dbReference type="ARBA" id="ARBA00044247"/>
    </source>
</evidence>
<evidence type="ECO:0000256" key="1">
    <source>
        <dbReference type="ARBA" id="ARBA00004434"/>
    </source>
</evidence>
<dbReference type="Proteomes" id="UP000009131">
    <property type="component" value="Unassembled WGS sequence"/>
</dbReference>
<protein>
    <recommendedName>
        <fullName evidence="11 12">Complex III subunit 9</fullName>
    </recommendedName>
</protein>
<name>G7E5L5_MIXOS</name>
<sequence length="59" mass="6689">MGISSTATRLFSRNSIYVGTIFFGAFAFGIGYDKATSAFWEYHNKGKLWADVKPRYVKD</sequence>
<dbReference type="RefSeq" id="XP_014569027.1">
    <property type="nucleotide sequence ID" value="XM_014713541.1"/>
</dbReference>
<dbReference type="eggNOG" id="KOG3494">
    <property type="taxonomic scope" value="Eukaryota"/>
</dbReference>
<keyword evidence="8 12" id="KW-1133">Transmembrane helix</keyword>
<evidence type="ECO:0000256" key="7">
    <source>
        <dbReference type="ARBA" id="ARBA00022982"/>
    </source>
</evidence>
<evidence type="ECO:0000256" key="10">
    <source>
        <dbReference type="ARBA" id="ARBA00023136"/>
    </source>
</evidence>
<evidence type="ECO:0000313" key="13">
    <source>
        <dbReference type="EMBL" id="GAA98125.1"/>
    </source>
</evidence>
<dbReference type="GO" id="GO:0045275">
    <property type="term" value="C:respiratory chain complex III"/>
    <property type="evidence" value="ECO:0007669"/>
    <property type="project" value="UniProtKB-UniRule"/>
</dbReference>
<keyword evidence="9 12" id="KW-0496">Mitochondrion</keyword>
<dbReference type="AlphaFoldDB" id="G7E5L5"/>
<reference evidence="13 14" key="2">
    <citation type="journal article" date="2012" name="Open Biol.">
        <title>Characteristics of nucleosomes and linker DNA regions on the genome of the basidiomycete Mixia osmundae revealed by mono- and dinucleosome mapping.</title>
        <authorList>
            <person name="Nishida H."/>
            <person name="Kondo S."/>
            <person name="Matsumoto T."/>
            <person name="Suzuki Y."/>
            <person name="Yoshikawa H."/>
            <person name="Taylor T.D."/>
            <person name="Sugiyama J."/>
        </authorList>
    </citation>
    <scope>NUCLEOTIDE SEQUENCE [LARGE SCALE GENOMIC DNA]</scope>
    <source>
        <strain evidence="14">CBS 9802 / IAM 14324 / JCM 22182 / KY 12970</strain>
    </source>
</reference>
<dbReference type="PANTHER" id="PTHR12980">
    <property type="entry name" value="UBIQUINOL-CYTOCHROME C REDUCTASE COMPLEX, SUBUNIT X"/>
    <property type="match status" value="1"/>
</dbReference>
<gene>
    <name evidence="13" type="primary">Mo04808</name>
    <name evidence="13" type="ORF">E5Q_04808</name>
</gene>
<keyword evidence="14" id="KW-1185">Reference proteome</keyword>
<dbReference type="HOGENOM" id="CLU_171977_1_0_1"/>
<organism evidence="13 14">
    <name type="scientific">Mixia osmundae (strain CBS 9802 / IAM 14324 / JCM 22182 / KY 12970)</name>
    <dbReference type="NCBI Taxonomy" id="764103"/>
    <lineage>
        <taxon>Eukaryota</taxon>
        <taxon>Fungi</taxon>
        <taxon>Dikarya</taxon>
        <taxon>Basidiomycota</taxon>
        <taxon>Pucciniomycotina</taxon>
        <taxon>Mixiomycetes</taxon>
        <taxon>Mixiales</taxon>
        <taxon>Mixiaceae</taxon>
        <taxon>Mixia</taxon>
    </lineage>
</organism>
<comment type="subcellular location">
    <subcellularLocation>
        <location evidence="1 12">Mitochondrion inner membrane</location>
        <topology evidence="1 12">Single-pass membrane protein</topology>
    </subcellularLocation>
</comment>
<dbReference type="InterPro" id="IPR008027">
    <property type="entry name" value="QCR9"/>
</dbReference>
<keyword evidence="4 12" id="KW-0679">Respiratory chain</keyword>
<comment type="function">
    <text evidence="12">Component of the ubiquinol-cytochrome c oxidoreductase, a multisubunit transmembrane complex that is part of the mitochondrial electron transport chain which drives oxidative phosphorylation. The complex plays an important role in the uptake of multiple carbon sources present in different host niches.</text>
</comment>
<dbReference type="Pfam" id="PF05365">
    <property type="entry name" value="UCR_UQCRX_QCR9"/>
    <property type="match status" value="1"/>
</dbReference>
<keyword evidence="3 12" id="KW-0813">Transport</keyword>
<proteinExistence type="inferred from homology"/>
<accession>G7E5L5</accession>
<comment type="subunit">
    <text evidence="12">Component of the ubiquinol-cytochrome c oxidoreductase (cytochrome b-c1 complex, complex III, CIII), a multisubunit enzyme composed of 3 respiratory subunits cytochrome b, cytochrome c1 and Rieske protein, 2 core protein subunits, and additional low-molecular weight protein subunits.</text>
</comment>
<keyword evidence="7 12" id="KW-0249">Electron transport</keyword>
<keyword evidence="10 12" id="KW-0472">Membrane</keyword>
<dbReference type="SUPFAM" id="SSF81514">
    <property type="entry name" value="Subunit X (non-heme 7 kDa protein) of cytochrome bc1 complex (Ubiquinol-cytochrome c reductase)"/>
    <property type="match status" value="1"/>
</dbReference>
<dbReference type="InterPro" id="IPR036656">
    <property type="entry name" value="QCR9_sf"/>
</dbReference>
<evidence type="ECO:0000256" key="8">
    <source>
        <dbReference type="ARBA" id="ARBA00022989"/>
    </source>
</evidence>
<evidence type="ECO:0000256" key="6">
    <source>
        <dbReference type="ARBA" id="ARBA00022792"/>
    </source>
</evidence>
<keyword evidence="5 12" id="KW-0812">Transmembrane</keyword>
<dbReference type="PANTHER" id="PTHR12980:SF0">
    <property type="entry name" value="CYTOCHROME B-C1 COMPLEX SUBUNIT 9"/>
    <property type="match status" value="1"/>
</dbReference>